<name>A0A559KGA0_9BACL</name>
<evidence type="ECO:0000313" key="1">
    <source>
        <dbReference type="EMBL" id="TVY11128.1"/>
    </source>
</evidence>
<proteinExistence type="predicted"/>
<organism evidence="1 2">
    <name type="scientific">Paenibacillus cremeus</name>
    <dbReference type="NCBI Taxonomy" id="2163881"/>
    <lineage>
        <taxon>Bacteria</taxon>
        <taxon>Bacillati</taxon>
        <taxon>Bacillota</taxon>
        <taxon>Bacilli</taxon>
        <taxon>Bacillales</taxon>
        <taxon>Paenibacillaceae</taxon>
        <taxon>Paenibacillus</taxon>
    </lineage>
</organism>
<dbReference type="AlphaFoldDB" id="A0A559KGA0"/>
<keyword evidence="2" id="KW-1185">Reference proteome</keyword>
<evidence type="ECO:0000313" key="2">
    <source>
        <dbReference type="Proteomes" id="UP000317036"/>
    </source>
</evidence>
<sequence length="74" mass="8293">MIIYIVIAACDGPKLWKGTVSLRERLSYGVLMLGAVYLSLDYALDKKWPMLTQLIDTFFTAPARSIVDSLRVPS</sequence>
<reference evidence="1 2" key="1">
    <citation type="submission" date="2019-07" db="EMBL/GenBank/DDBJ databases">
        <authorList>
            <person name="Kim J."/>
        </authorList>
    </citation>
    <scope>NUCLEOTIDE SEQUENCE [LARGE SCALE GENOMIC DNA]</scope>
    <source>
        <strain evidence="1 2">JC52</strain>
    </source>
</reference>
<dbReference type="Proteomes" id="UP000317036">
    <property type="component" value="Unassembled WGS sequence"/>
</dbReference>
<gene>
    <name evidence="1" type="ORF">FPZ49_04635</name>
</gene>
<dbReference type="EMBL" id="VNJI01000004">
    <property type="protein sequence ID" value="TVY11128.1"/>
    <property type="molecule type" value="Genomic_DNA"/>
</dbReference>
<protein>
    <submittedName>
        <fullName evidence="1">Uncharacterized protein</fullName>
    </submittedName>
</protein>
<accession>A0A559KGA0</accession>
<comment type="caution">
    <text evidence="1">The sequence shown here is derived from an EMBL/GenBank/DDBJ whole genome shotgun (WGS) entry which is preliminary data.</text>
</comment>